<dbReference type="Gene3D" id="3.30.230.10">
    <property type="match status" value="1"/>
</dbReference>
<evidence type="ECO:0000313" key="11">
    <source>
        <dbReference type="Proteomes" id="UP001230156"/>
    </source>
</evidence>
<dbReference type="InterPro" id="IPR020539">
    <property type="entry name" value="RNase_P_CS"/>
</dbReference>
<dbReference type="InterPro" id="IPR020568">
    <property type="entry name" value="Ribosomal_Su5_D2-typ_SF"/>
</dbReference>
<accession>A0ABU0YSJ5</accession>
<dbReference type="PANTHER" id="PTHR33992:SF1">
    <property type="entry name" value="RIBONUCLEASE P PROTEIN COMPONENT"/>
    <property type="match status" value="1"/>
</dbReference>
<keyword evidence="4 7" id="KW-0255">Endonuclease</keyword>
<dbReference type="NCBIfam" id="TIGR00188">
    <property type="entry name" value="rnpA"/>
    <property type="match status" value="1"/>
</dbReference>
<dbReference type="InterPro" id="IPR000100">
    <property type="entry name" value="RNase_P"/>
</dbReference>
<feature type="region of interest" description="Disordered" evidence="9">
    <location>
        <begin position="111"/>
        <end position="134"/>
    </location>
</feature>
<dbReference type="PANTHER" id="PTHR33992">
    <property type="entry name" value="RIBONUCLEASE P PROTEIN COMPONENT"/>
    <property type="match status" value="1"/>
</dbReference>
<dbReference type="HAMAP" id="MF_00227">
    <property type="entry name" value="RNase_P"/>
    <property type="match status" value="1"/>
</dbReference>
<reference evidence="11" key="1">
    <citation type="submission" date="2023-08" db="EMBL/GenBank/DDBJ databases">
        <title>Rhodospirillaceae gen. nov., a novel taxon isolated from the Yangtze River Yuezi River estuary sludge.</title>
        <authorList>
            <person name="Ruan L."/>
        </authorList>
    </citation>
    <scope>NUCLEOTIDE SEQUENCE [LARGE SCALE GENOMIC DNA]</scope>
    <source>
        <strain evidence="11">R-7</strain>
    </source>
</reference>
<name>A0ABU0YSJ5_9PROT</name>
<gene>
    <name evidence="7 10" type="primary">rnpA</name>
    <name evidence="10" type="ORF">Q8A70_23560</name>
</gene>
<dbReference type="Pfam" id="PF00825">
    <property type="entry name" value="Ribonuclease_P"/>
    <property type="match status" value="1"/>
</dbReference>
<evidence type="ECO:0000256" key="7">
    <source>
        <dbReference type="HAMAP-Rule" id="MF_00227"/>
    </source>
</evidence>
<keyword evidence="5 7" id="KW-0378">Hydrolase</keyword>
<evidence type="ECO:0000256" key="1">
    <source>
        <dbReference type="ARBA" id="ARBA00002663"/>
    </source>
</evidence>
<keyword evidence="3 7" id="KW-0540">Nuclease</keyword>
<dbReference type="GO" id="GO:0004526">
    <property type="term" value="F:ribonuclease P activity"/>
    <property type="evidence" value="ECO:0007669"/>
    <property type="project" value="UniProtKB-EC"/>
</dbReference>
<comment type="similarity">
    <text evidence="7">Belongs to the RnpA family.</text>
</comment>
<dbReference type="InterPro" id="IPR014721">
    <property type="entry name" value="Ribsml_uS5_D2-typ_fold_subgr"/>
</dbReference>
<evidence type="ECO:0000313" key="10">
    <source>
        <dbReference type="EMBL" id="MDQ7250687.1"/>
    </source>
</evidence>
<comment type="function">
    <text evidence="1 7">RNaseP catalyzes the removal of the 5'-leader sequence from pre-tRNA to produce the mature 5'-terminus. It can also cleave other RNA substrates such as 4.5S RNA. The protein component plays an auxiliary but essential role in vivo by binding to the 5'-leader sequence and broadening the substrate specificity of the ribozyme.</text>
</comment>
<comment type="catalytic activity">
    <reaction evidence="7">
        <text>Endonucleolytic cleavage of RNA, removing 5'-extranucleotides from tRNA precursor.</text>
        <dbReference type="EC" id="3.1.26.5"/>
    </reaction>
</comment>
<organism evidence="10 11">
    <name type="scientific">Dongia sedimenti</name>
    <dbReference type="NCBI Taxonomy" id="3064282"/>
    <lineage>
        <taxon>Bacteria</taxon>
        <taxon>Pseudomonadati</taxon>
        <taxon>Pseudomonadota</taxon>
        <taxon>Alphaproteobacteria</taxon>
        <taxon>Rhodospirillales</taxon>
        <taxon>Dongiaceae</taxon>
        <taxon>Dongia</taxon>
    </lineage>
</organism>
<keyword evidence="11" id="KW-1185">Reference proteome</keyword>
<evidence type="ECO:0000256" key="5">
    <source>
        <dbReference type="ARBA" id="ARBA00022801"/>
    </source>
</evidence>
<dbReference type="SUPFAM" id="SSF54211">
    <property type="entry name" value="Ribosomal protein S5 domain 2-like"/>
    <property type="match status" value="1"/>
</dbReference>
<dbReference type="EC" id="3.1.26.5" evidence="7 8"/>
<keyword evidence="6 7" id="KW-0694">RNA-binding</keyword>
<dbReference type="PROSITE" id="PS00648">
    <property type="entry name" value="RIBONUCLEASE_P"/>
    <property type="match status" value="1"/>
</dbReference>
<protein>
    <recommendedName>
        <fullName evidence="7 8">Ribonuclease P protein component</fullName>
        <shortName evidence="7">RNase P protein</shortName>
        <shortName evidence="7">RNaseP protein</shortName>
        <ecNumber evidence="7 8">3.1.26.5</ecNumber>
    </recommendedName>
    <alternativeName>
        <fullName evidence="7">Protein C5</fullName>
    </alternativeName>
</protein>
<evidence type="ECO:0000256" key="3">
    <source>
        <dbReference type="ARBA" id="ARBA00022722"/>
    </source>
</evidence>
<evidence type="ECO:0000256" key="2">
    <source>
        <dbReference type="ARBA" id="ARBA00022694"/>
    </source>
</evidence>
<comment type="subunit">
    <text evidence="7">Consists of a catalytic RNA component (M1 or rnpB) and a protein subunit.</text>
</comment>
<evidence type="ECO:0000256" key="8">
    <source>
        <dbReference type="NCBIfam" id="TIGR00188"/>
    </source>
</evidence>
<sequence>MRKDERPQGSSVGRLKRRADFLRVAAVRRKWAAPGLILQVAAQPEPATETLRPEAIRVGFTASRKVGNAVKRNRARRRLKALVREMIASGANPGLDLVLIARPATVDRPFDELRRDLQQSLQRTKAARKRPDPH</sequence>
<keyword evidence="2 7" id="KW-0819">tRNA processing</keyword>
<comment type="caution">
    <text evidence="10">The sequence shown here is derived from an EMBL/GenBank/DDBJ whole genome shotgun (WGS) entry which is preliminary data.</text>
</comment>
<evidence type="ECO:0000256" key="9">
    <source>
        <dbReference type="SAM" id="MobiDB-lite"/>
    </source>
</evidence>
<dbReference type="RefSeq" id="WP_379960299.1">
    <property type="nucleotide sequence ID" value="NZ_JAUYVI010000007.1"/>
</dbReference>
<proteinExistence type="inferred from homology"/>
<dbReference type="Proteomes" id="UP001230156">
    <property type="component" value="Unassembled WGS sequence"/>
</dbReference>
<evidence type="ECO:0000256" key="4">
    <source>
        <dbReference type="ARBA" id="ARBA00022759"/>
    </source>
</evidence>
<evidence type="ECO:0000256" key="6">
    <source>
        <dbReference type="ARBA" id="ARBA00022884"/>
    </source>
</evidence>
<dbReference type="EMBL" id="JAUYVI010000007">
    <property type="protein sequence ID" value="MDQ7250687.1"/>
    <property type="molecule type" value="Genomic_DNA"/>
</dbReference>